<feature type="transmembrane region" description="Helical" evidence="10">
    <location>
        <begin position="980"/>
        <end position="997"/>
    </location>
</feature>
<dbReference type="GO" id="GO:1990573">
    <property type="term" value="P:potassium ion import across plasma membrane"/>
    <property type="evidence" value="ECO:0007669"/>
    <property type="project" value="TreeGrafter"/>
</dbReference>
<dbReference type="GO" id="GO:0006883">
    <property type="term" value="P:intracellular sodium ion homeostasis"/>
    <property type="evidence" value="ECO:0007669"/>
    <property type="project" value="TreeGrafter"/>
</dbReference>
<dbReference type="InterPro" id="IPR059000">
    <property type="entry name" value="ATPase_P-type_domA"/>
</dbReference>
<dbReference type="GO" id="GO:0030007">
    <property type="term" value="P:intracellular potassium ion homeostasis"/>
    <property type="evidence" value="ECO:0007669"/>
    <property type="project" value="TreeGrafter"/>
</dbReference>
<evidence type="ECO:0000259" key="11">
    <source>
        <dbReference type="SMART" id="SM00831"/>
    </source>
</evidence>
<evidence type="ECO:0000256" key="2">
    <source>
        <dbReference type="ARBA" id="ARBA00022475"/>
    </source>
</evidence>
<feature type="transmembrane region" description="Helical" evidence="10">
    <location>
        <begin position="1049"/>
        <end position="1067"/>
    </location>
</feature>
<dbReference type="Gene3D" id="2.70.150.10">
    <property type="entry name" value="Calcium-transporting ATPase, cytoplasmic transduction domain A"/>
    <property type="match status" value="1"/>
</dbReference>
<sequence>MGFYKEQSVGFEDPVLIRYADEEHVEDSQRGKRPDNVYSNGGPSRRSSIDPAAALPVTYRTMSMEIDETYDRKTNQDLKMAGAKAAQDLAELDWHIVSRSELFTRLSTSPVDGLTTAKVKCRLAELGKNAPSRPPSHFVRDWLSYFFGGFGFTLLVSSILVLVSWKPLGQPPDVANLALALVLFGVFVIQGGFNAWQDFSSSRVMASITGMLPDECQLLREGNRITTAATEIVPGDILLFHAGSKLPADIRFIEISSDTKFDRSILTGESIPLPATVDSTNDNYLETSCIGLQGTFCLSGTGVGVVLATGDRTVFGKIAKLASQPTTGMTTLQKEVYLFCIVIGTVMAIMIAVVLIVWGAWLQRDHPGWITVPTLIVSCVSVAVSFIPEGLPIAVTASLTITANLMRRNKILCKSLKAVETLGSVSVICTDKTGTLTMNNMWVVECATGDLRMPRQLAIDRSFTENDKRLSNTALSQLGSVASLCNAGEFDITTCGLPLANRKIIGDATDQAVLRFAETLGSVAEVRAMWNKRFELPFNSKNKFMISVFSIAKDIGRDVALSAAESEEFTEDELLLTIKGAPDIIIARCNRYIDRHGVSCPLDSNTRDVIENIKDKWSREGKRVILLARKTLPWTTAEASSKDFGKEVLEHARSGLTLVGMVGIMDPPREEIPRVISSLRRAGIRIFMVTGDFALTAEAIARECRIISNTPDRIHDVSSLQHYDTAADLCSDRISSIVISGSELTTLSDTQWTKLCQYDEIVFARTTPEQKLRIVKEFQSRDEIVGMTGDGVNDAPSLKAADIGIALGSGSDIAIEASDMVLLDKFDAIVEAVEYGRVVFDNLKKTIAYLLPAGCFAEFWPIITYIVLGLPQILSSFLMIIISCFTDCVAATMLAFEKPESDVLLRPPRRTKEDHLVSWRLILQAYFFVGTLQTICSFAMSYWYLQRKGIPFSTLWLGFGAIPEGISFDYYTQKLNEASSIYFVNLVVMQWFNLMAVRTRRQSIFQMPPAFNKKTQNLYLFPAILFSLLMVFFWLYIPTFQSALGTTTVPAIHFFLPMCFGFCILLLEEGRKYIVRKHPEGLLAKCAW</sequence>
<organism evidence="12 13">
    <name type="scientific">Lipomyces starkeyi NRRL Y-11557</name>
    <dbReference type="NCBI Taxonomy" id="675824"/>
    <lineage>
        <taxon>Eukaryota</taxon>
        <taxon>Fungi</taxon>
        <taxon>Dikarya</taxon>
        <taxon>Ascomycota</taxon>
        <taxon>Saccharomycotina</taxon>
        <taxon>Lipomycetes</taxon>
        <taxon>Lipomycetales</taxon>
        <taxon>Lipomycetaceae</taxon>
        <taxon>Lipomyces</taxon>
    </lineage>
</organism>
<evidence type="ECO:0000256" key="4">
    <source>
        <dbReference type="ARBA" id="ARBA00022741"/>
    </source>
</evidence>
<dbReference type="PANTHER" id="PTHR43294:SF21">
    <property type="entry name" value="CATION TRANSPORTING ATPASE"/>
    <property type="match status" value="1"/>
</dbReference>
<dbReference type="GO" id="GO:0005524">
    <property type="term" value="F:ATP binding"/>
    <property type="evidence" value="ECO:0007669"/>
    <property type="project" value="UniProtKB-KW"/>
</dbReference>
<feature type="transmembrane region" description="Helical" evidence="10">
    <location>
        <begin position="873"/>
        <end position="896"/>
    </location>
</feature>
<dbReference type="Proteomes" id="UP000094385">
    <property type="component" value="Unassembled WGS sequence"/>
</dbReference>
<dbReference type="InterPro" id="IPR004014">
    <property type="entry name" value="ATPase_P-typ_cation-transptr_N"/>
</dbReference>
<dbReference type="SFLD" id="SFLDG00002">
    <property type="entry name" value="C1.7:_P-type_atpase_like"/>
    <property type="match status" value="1"/>
</dbReference>
<keyword evidence="4" id="KW-0547">Nucleotide-binding</keyword>
<evidence type="ECO:0000256" key="3">
    <source>
        <dbReference type="ARBA" id="ARBA00022692"/>
    </source>
</evidence>
<evidence type="ECO:0000256" key="1">
    <source>
        <dbReference type="ARBA" id="ARBA00004651"/>
    </source>
</evidence>
<dbReference type="FunFam" id="3.40.50.1000:FF:000083">
    <property type="entry name" value="Sodium/potassium-transporting ATPase subunit alpha"/>
    <property type="match status" value="1"/>
</dbReference>
<dbReference type="Gene3D" id="1.20.1110.10">
    <property type="entry name" value="Calcium-transporting ATPase, transmembrane domain"/>
    <property type="match status" value="1"/>
</dbReference>
<dbReference type="SUPFAM" id="SSF81665">
    <property type="entry name" value="Calcium ATPase, transmembrane domain M"/>
    <property type="match status" value="1"/>
</dbReference>
<dbReference type="Pfam" id="PF00690">
    <property type="entry name" value="Cation_ATPase_N"/>
    <property type="match status" value="1"/>
</dbReference>
<dbReference type="PANTHER" id="PTHR43294">
    <property type="entry name" value="SODIUM/POTASSIUM-TRANSPORTING ATPASE SUBUNIT ALPHA"/>
    <property type="match status" value="1"/>
</dbReference>
<dbReference type="InterPro" id="IPR044492">
    <property type="entry name" value="P_typ_ATPase_HD_dom"/>
</dbReference>
<feature type="transmembrane region" description="Helical" evidence="10">
    <location>
        <begin position="177"/>
        <end position="196"/>
    </location>
</feature>
<dbReference type="PRINTS" id="PR00121">
    <property type="entry name" value="NAKATPASE"/>
</dbReference>
<dbReference type="Pfam" id="PF13246">
    <property type="entry name" value="Cation_ATPase"/>
    <property type="match status" value="1"/>
</dbReference>
<gene>
    <name evidence="12" type="ORF">LIPSTDRAFT_164107</name>
</gene>
<protein>
    <recommendedName>
        <fullName evidence="11">Cation-transporting P-type ATPase N-terminal domain-containing protein</fullName>
    </recommendedName>
</protein>
<evidence type="ECO:0000256" key="9">
    <source>
        <dbReference type="SAM" id="MobiDB-lite"/>
    </source>
</evidence>
<name>A0A1E3PXX2_LIPST</name>
<keyword evidence="5" id="KW-0067">ATP-binding</keyword>
<dbReference type="EMBL" id="KV454300">
    <property type="protein sequence ID" value="ODQ70293.1"/>
    <property type="molecule type" value="Genomic_DNA"/>
</dbReference>
<dbReference type="InterPro" id="IPR023299">
    <property type="entry name" value="ATPase_P-typ_cyto_dom_N"/>
</dbReference>
<dbReference type="Gene3D" id="3.40.50.1000">
    <property type="entry name" value="HAD superfamily/HAD-like"/>
    <property type="match status" value="1"/>
</dbReference>
<dbReference type="SFLD" id="SFLDS00003">
    <property type="entry name" value="Haloacid_Dehalogenase"/>
    <property type="match status" value="1"/>
</dbReference>
<feature type="transmembrane region" description="Helical" evidence="10">
    <location>
        <begin position="336"/>
        <end position="362"/>
    </location>
</feature>
<evidence type="ECO:0000256" key="10">
    <source>
        <dbReference type="SAM" id="Phobius"/>
    </source>
</evidence>
<evidence type="ECO:0000313" key="12">
    <source>
        <dbReference type="EMBL" id="ODQ70293.1"/>
    </source>
</evidence>
<keyword evidence="3 10" id="KW-0812">Transmembrane</keyword>
<dbReference type="InterPro" id="IPR018303">
    <property type="entry name" value="ATPase_P-typ_P_site"/>
</dbReference>
<dbReference type="FunFam" id="3.40.1110.10:FF:000114">
    <property type="entry name" value="H /K ATPase alpha subunit, putative"/>
    <property type="match status" value="1"/>
</dbReference>
<keyword evidence="6" id="KW-1278">Translocase</keyword>
<feature type="transmembrane region" description="Helical" evidence="10">
    <location>
        <begin position="1018"/>
        <end position="1037"/>
    </location>
</feature>
<dbReference type="InterPro" id="IPR006068">
    <property type="entry name" value="ATPase_P-typ_cation-transptr_C"/>
</dbReference>
<feature type="region of interest" description="Disordered" evidence="9">
    <location>
        <begin position="23"/>
        <end position="51"/>
    </location>
</feature>
<dbReference type="Pfam" id="PF00689">
    <property type="entry name" value="Cation_ATPase_C"/>
    <property type="match status" value="1"/>
</dbReference>
<dbReference type="NCBIfam" id="TIGR01494">
    <property type="entry name" value="ATPase_P-type"/>
    <property type="match status" value="2"/>
</dbReference>
<evidence type="ECO:0000256" key="7">
    <source>
        <dbReference type="ARBA" id="ARBA00022989"/>
    </source>
</evidence>
<dbReference type="InterPro" id="IPR008250">
    <property type="entry name" value="ATPase_P-typ_transduc_dom_A_sf"/>
</dbReference>
<proteinExistence type="predicted"/>
<feature type="compositionally biased region" description="Polar residues" evidence="9">
    <location>
        <begin position="37"/>
        <end position="46"/>
    </location>
</feature>
<comment type="subcellular location">
    <subcellularLocation>
        <location evidence="1">Cell membrane</location>
        <topology evidence="1">Multi-pass membrane protein</topology>
    </subcellularLocation>
</comment>
<dbReference type="InterPro" id="IPR050510">
    <property type="entry name" value="Cation_transp_ATPase_P-type"/>
</dbReference>
<keyword evidence="7 10" id="KW-1133">Transmembrane helix</keyword>
<dbReference type="SUPFAM" id="SSF81653">
    <property type="entry name" value="Calcium ATPase, transduction domain A"/>
    <property type="match status" value="1"/>
</dbReference>
<dbReference type="OrthoDB" id="158672at2759"/>
<accession>A0A1E3PXX2</accession>
<dbReference type="SFLD" id="SFLDF00027">
    <property type="entry name" value="p-type_atpase"/>
    <property type="match status" value="1"/>
</dbReference>
<dbReference type="SMART" id="SM00831">
    <property type="entry name" value="Cation_ATPase_N"/>
    <property type="match status" value="1"/>
</dbReference>
<dbReference type="PROSITE" id="PS00154">
    <property type="entry name" value="ATPASE_E1_E2"/>
    <property type="match status" value="1"/>
</dbReference>
<keyword evidence="13" id="KW-1185">Reference proteome</keyword>
<dbReference type="GO" id="GO:0036376">
    <property type="term" value="P:sodium ion export across plasma membrane"/>
    <property type="evidence" value="ECO:0007669"/>
    <property type="project" value="TreeGrafter"/>
</dbReference>
<dbReference type="SUPFAM" id="SSF56784">
    <property type="entry name" value="HAD-like"/>
    <property type="match status" value="1"/>
</dbReference>
<dbReference type="InterPro" id="IPR023298">
    <property type="entry name" value="ATPase_P-typ_TM_dom_sf"/>
</dbReference>
<feature type="compositionally biased region" description="Basic and acidic residues" evidence="9">
    <location>
        <begin position="23"/>
        <end position="35"/>
    </location>
</feature>
<dbReference type="InterPro" id="IPR036412">
    <property type="entry name" value="HAD-like_sf"/>
</dbReference>
<evidence type="ECO:0000256" key="5">
    <source>
        <dbReference type="ARBA" id="ARBA00022840"/>
    </source>
</evidence>
<dbReference type="PRINTS" id="PR00119">
    <property type="entry name" value="CATATPASE"/>
</dbReference>
<dbReference type="AlphaFoldDB" id="A0A1E3PXX2"/>
<dbReference type="GO" id="GO:0005391">
    <property type="term" value="F:P-type sodium:potassium-exchanging transporter activity"/>
    <property type="evidence" value="ECO:0007669"/>
    <property type="project" value="TreeGrafter"/>
</dbReference>
<keyword evidence="2" id="KW-1003">Cell membrane</keyword>
<feature type="transmembrane region" description="Helical" evidence="10">
    <location>
        <begin position="847"/>
        <end position="867"/>
    </location>
</feature>
<keyword evidence="8 10" id="KW-0472">Membrane</keyword>
<dbReference type="InterPro" id="IPR001757">
    <property type="entry name" value="P_typ_ATPase"/>
</dbReference>
<dbReference type="SUPFAM" id="SSF81660">
    <property type="entry name" value="Metal cation-transporting ATPase, ATP-binding domain N"/>
    <property type="match status" value="1"/>
</dbReference>
<evidence type="ECO:0000313" key="13">
    <source>
        <dbReference type="Proteomes" id="UP000094385"/>
    </source>
</evidence>
<dbReference type="Gene3D" id="3.40.1110.10">
    <property type="entry name" value="Calcium-transporting ATPase, cytoplasmic domain N"/>
    <property type="match status" value="1"/>
</dbReference>
<dbReference type="GO" id="GO:1902600">
    <property type="term" value="P:proton transmembrane transport"/>
    <property type="evidence" value="ECO:0007669"/>
    <property type="project" value="TreeGrafter"/>
</dbReference>
<feature type="domain" description="Cation-transporting P-type ATPase N-terminal" evidence="11">
    <location>
        <begin position="93"/>
        <end position="166"/>
    </location>
</feature>
<reference evidence="12 13" key="1">
    <citation type="journal article" date="2016" name="Proc. Natl. Acad. Sci. U.S.A.">
        <title>Comparative genomics of biotechnologically important yeasts.</title>
        <authorList>
            <person name="Riley R."/>
            <person name="Haridas S."/>
            <person name="Wolfe K.H."/>
            <person name="Lopes M.R."/>
            <person name="Hittinger C.T."/>
            <person name="Goeker M."/>
            <person name="Salamov A.A."/>
            <person name="Wisecaver J.H."/>
            <person name="Long T.M."/>
            <person name="Calvey C.H."/>
            <person name="Aerts A.L."/>
            <person name="Barry K.W."/>
            <person name="Choi C."/>
            <person name="Clum A."/>
            <person name="Coughlan A.Y."/>
            <person name="Deshpande S."/>
            <person name="Douglass A.P."/>
            <person name="Hanson S.J."/>
            <person name="Klenk H.-P."/>
            <person name="LaButti K.M."/>
            <person name="Lapidus A."/>
            <person name="Lindquist E.A."/>
            <person name="Lipzen A.M."/>
            <person name="Meier-Kolthoff J.P."/>
            <person name="Ohm R.A."/>
            <person name="Otillar R.P."/>
            <person name="Pangilinan J.L."/>
            <person name="Peng Y."/>
            <person name="Rokas A."/>
            <person name="Rosa C.A."/>
            <person name="Scheuner C."/>
            <person name="Sibirny A.A."/>
            <person name="Slot J.C."/>
            <person name="Stielow J.B."/>
            <person name="Sun H."/>
            <person name="Kurtzman C.P."/>
            <person name="Blackwell M."/>
            <person name="Grigoriev I.V."/>
            <person name="Jeffries T.W."/>
        </authorList>
    </citation>
    <scope>NUCLEOTIDE SEQUENCE [LARGE SCALE GENOMIC DNA]</scope>
    <source>
        <strain evidence="12 13">NRRL Y-11557</strain>
    </source>
</reference>
<dbReference type="GO" id="GO:0016887">
    <property type="term" value="F:ATP hydrolysis activity"/>
    <property type="evidence" value="ECO:0007669"/>
    <property type="project" value="InterPro"/>
</dbReference>
<dbReference type="GO" id="GO:0005886">
    <property type="term" value="C:plasma membrane"/>
    <property type="evidence" value="ECO:0007669"/>
    <property type="project" value="UniProtKB-SubCell"/>
</dbReference>
<feature type="transmembrane region" description="Helical" evidence="10">
    <location>
        <begin position="917"/>
        <end position="945"/>
    </location>
</feature>
<dbReference type="STRING" id="675824.A0A1E3PXX2"/>
<evidence type="ECO:0000256" key="6">
    <source>
        <dbReference type="ARBA" id="ARBA00022967"/>
    </source>
</evidence>
<dbReference type="InterPro" id="IPR023214">
    <property type="entry name" value="HAD_sf"/>
</dbReference>
<dbReference type="Pfam" id="PF00122">
    <property type="entry name" value="E1-E2_ATPase"/>
    <property type="match status" value="1"/>
</dbReference>
<feature type="transmembrane region" description="Helical" evidence="10">
    <location>
        <begin position="142"/>
        <end position="165"/>
    </location>
</feature>
<evidence type="ECO:0000256" key="8">
    <source>
        <dbReference type="ARBA" id="ARBA00023136"/>
    </source>
</evidence>